<feature type="transmembrane region" description="Helical" evidence="12">
    <location>
        <begin position="339"/>
        <end position="362"/>
    </location>
</feature>
<feature type="transmembrane region" description="Helical" evidence="12">
    <location>
        <begin position="253"/>
        <end position="274"/>
    </location>
</feature>
<evidence type="ECO:0000256" key="11">
    <source>
        <dbReference type="SAM" id="MobiDB-lite"/>
    </source>
</evidence>
<feature type="compositionally biased region" description="Polar residues" evidence="11">
    <location>
        <begin position="413"/>
        <end position="437"/>
    </location>
</feature>
<evidence type="ECO:0000256" key="8">
    <source>
        <dbReference type="ARBA" id="ARBA00023157"/>
    </source>
</evidence>
<dbReference type="InterPro" id="IPR017452">
    <property type="entry name" value="GPCR_Rhodpsn_7TM"/>
</dbReference>
<dbReference type="GO" id="GO:0007268">
    <property type="term" value="P:chemical synaptic transmission"/>
    <property type="evidence" value="ECO:0007669"/>
    <property type="project" value="TreeGrafter"/>
</dbReference>
<keyword evidence="10" id="KW-0807">Transducer</keyword>
<evidence type="ECO:0000256" key="5">
    <source>
        <dbReference type="ARBA" id="ARBA00022989"/>
    </source>
</evidence>
<keyword evidence="5 12" id="KW-1133">Transmembrane helix</keyword>
<dbReference type="SMART" id="SM01381">
    <property type="entry name" value="7TM_GPCR_Srsx"/>
    <property type="match status" value="1"/>
</dbReference>
<dbReference type="PANTHER" id="PTHR24247">
    <property type="entry name" value="5-HYDROXYTRYPTAMINE RECEPTOR"/>
    <property type="match status" value="1"/>
</dbReference>
<organism evidence="14 15">
    <name type="scientific">Plutella xylostella</name>
    <name type="common">Diamondback moth</name>
    <name type="synonym">Plutella maculipennis</name>
    <dbReference type="NCBI Taxonomy" id="51655"/>
    <lineage>
        <taxon>Eukaryota</taxon>
        <taxon>Metazoa</taxon>
        <taxon>Ecdysozoa</taxon>
        <taxon>Arthropoda</taxon>
        <taxon>Hexapoda</taxon>
        <taxon>Insecta</taxon>
        <taxon>Pterygota</taxon>
        <taxon>Neoptera</taxon>
        <taxon>Endopterygota</taxon>
        <taxon>Lepidoptera</taxon>
        <taxon>Glossata</taxon>
        <taxon>Ditrysia</taxon>
        <taxon>Yponomeutoidea</taxon>
        <taxon>Plutellidae</taxon>
        <taxon>Plutella</taxon>
    </lineage>
</organism>
<keyword evidence="15" id="KW-1185">Reference proteome</keyword>
<keyword evidence="4 12" id="KW-0812">Transmembrane</keyword>
<dbReference type="PRINTS" id="PR00237">
    <property type="entry name" value="GPCRRHODOPSN"/>
</dbReference>
<feature type="transmembrane region" description="Helical" evidence="12">
    <location>
        <begin position="180"/>
        <end position="203"/>
    </location>
</feature>
<name>A0A8S4G5P0_PLUXY</name>
<evidence type="ECO:0000256" key="7">
    <source>
        <dbReference type="ARBA" id="ARBA00023136"/>
    </source>
</evidence>
<evidence type="ECO:0000256" key="12">
    <source>
        <dbReference type="SAM" id="Phobius"/>
    </source>
</evidence>
<feature type="domain" description="G-protein coupled receptors family 1 profile" evidence="13">
    <location>
        <begin position="195"/>
        <end position="585"/>
    </location>
</feature>
<evidence type="ECO:0000313" key="15">
    <source>
        <dbReference type="Proteomes" id="UP000653454"/>
    </source>
</evidence>
<evidence type="ECO:0000256" key="4">
    <source>
        <dbReference type="ARBA" id="ARBA00022692"/>
    </source>
</evidence>
<proteinExistence type="inferred from homology"/>
<feature type="transmembrane region" description="Helical" evidence="12">
    <location>
        <begin position="295"/>
        <end position="319"/>
    </location>
</feature>
<dbReference type="Proteomes" id="UP000653454">
    <property type="component" value="Unassembled WGS sequence"/>
</dbReference>
<evidence type="ECO:0000256" key="9">
    <source>
        <dbReference type="ARBA" id="ARBA00023170"/>
    </source>
</evidence>
<keyword evidence="7 12" id="KW-0472">Membrane</keyword>
<dbReference type="PROSITE" id="PS50262">
    <property type="entry name" value="G_PROTEIN_RECEP_F1_2"/>
    <property type="match status" value="1"/>
</dbReference>
<sequence>MLNYTFYEETFTSSISTLKELSCRLVKGYADCGDAIAGLDCRIDNGTDDNRFFRCELNIDTQNETSYSCNSCNESAPLAADGNYTLCSAGFKLNMLTVIFENALKSLWVRLPNFLECDFSVSNILQCFSDNYYIVNQTLHFDDNLTFPSDNNSVYENFQCSWNGSDELADLTSPKAEYDWIFLFVILFIVAGGVGNILVCLAVCLDKRLQNVTNYFLLSLAIADLLVSLFVMPMGAIPGFLGYWPLGVAWCNVYVTCDVLACSASIMHMCFISIGRYLGIRNPLKSRHHSTKRVVVIKIALVWLLSMVVSSSITVLGMINRHNIMPTPDLCVINNRLFWIFGSLVAFYVPMLMMVVAFALTVQLLKRQAILAATPVPGGMQRRLCGYDSGPGQGMRRGGARSSPDLSPSRSSNRQMTWRVTTTRAQRNKISISSSHPALSYMNGGSNPGPRRGRDVATQTPPSIVAETRRARLRPLKLAIVAPNALSLRFLAKKKDRSLSANAVRNEQKATKVLGLVFFTFVLCWAPLLPAQHPVSPRARPPASCLLYPPLLPPAHHLGVRTFEHVVDICLWLGYVSSTINPVIYTVFNRTFRAAFLRLLRCHCSRRGRCTRYRSAGSTRGASQLCARSALPLAISLRGVAAPAQPDTAETCVDPPDANDRY</sequence>
<dbReference type="GO" id="GO:0051378">
    <property type="term" value="F:serotonin binding"/>
    <property type="evidence" value="ECO:0007669"/>
    <property type="project" value="TreeGrafter"/>
</dbReference>
<dbReference type="GO" id="GO:0004993">
    <property type="term" value="F:G protein-coupled serotonin receptor activity"/>
    <property type="evidence" value="ECO:0007669"/>
    <property type="project" value="TreeGrafter"/>
</dbReference>
<evidence type="ECO:0000256" key="10">
    <source>
        <dbReference type="ARBA" id="ARBA00023224"/>
    </source>
</evidence>
<feature type="compositionally biased region" description="Low complexity" evidence="11">
    <location>
        <begin position="401"/>
        <end position="412"/>
    </location>
</feature>
<evidence type="ECO:0000256" key="1">
    <source>
        <dbReference type="ARBA" id="ARBA00004651"/>
    </source>
</evidence>
<evidence type="ECO:0000313" key="14">
    <source>
        <dbReference type="EMBL" id="CAG9136405.1"/>
    </source>
</evidence>
<feature type="transmembrane region" description="Helical" evidence="12">
    <location>
        <begin position="513"/>
        <end position="531"/>
    </location>
</feature>
<dbReference type="SUPFAM" id="SSF81321">
    <property type="entry name" value="Family A G protein-coupled receptor-like"/>
    <property type="match status" value="1"/>
</dbReference>
<keyword evidence="8" id="KW-1015">Disulfide bond</keyword>
<comment type="caution">
    <text evidence="14">The sequence shown here is derived from an EMBL/GenBank/DDBJ whole genome shotgun (WGS) entry which is preliminary data.</text>
</comment>
<dbReference type="EMBL" id="CAJHNJ030000140">
    <property type="protein sequence ID" value="CAG9136405.1"/>
    <property type="molecule type" value="Genomic_DNA"/>
</dbReference>
<dbReference type="GO" id="GO:0005886">
    <property type="term" value="C:plasma membrane"/>
    <property type="evidence" value="ECO:0007669"/>
    <property type="project" value="UniProtKB-SubCell"/>
</dbReference>
<gene>
    <name evidence="14" type="ORF">PLXY2_LOCUS14674</name>
</gene>
<dbReference type="Pfam" id="PF00001">
    <property type="entry name" value="7tm_1"/>
    <property type="match status" value="1"/>
</dbReference>
<dbReference type="PANTHER" id="PTHR24247:SF228">
    <property type="entry name" value="5-HYDROXYTRYPTAMINE (SEROTONIN) RECEPTOR 2A, ISOFORM B"/>
    <property type="match status" value="1"/>
</dbReference>
<keyword evidence="9" id="KW-0675">Receptor</keyword>
<dbReference type="Gene3D" id="1.20.1070.10">
    <property type="entry name" value="Rhodopsin 7-helix transmembrane proteins"/>
    <property type="match status" value="2"/>
</dbReference>
<dbReference type="GO" id="GO:0007187">
    <property type="term" value="P:G protein-coupled receptor signaling pathway, coupled to cyclic nucleotide second messenger"/>
    <property type="evidence" value="ECO:0007669"/>
    <property type="project" value="TreeGrafter"/>
</dbReference>
<dbReference type="GO" id="GO:0030594">
    <property type="term" value="F:neurotransmitter receptor activity"/>
    <property type="evidence" value="ECO:0007669"/>
    <property type="project" value="TreeGrafter"/>
</dbReference>
<comment type="subcellular location">
    <subcellularLocation>
        <location evidence="1">Cell membrane</location>
        <topology evidence="1">Multi-pass membrane protein</topology>
    </subcellularLocation>
</comment>
<feature type="region of interest" description="Disordered" evidence="11">
    <location>
        <begin position="386"/>
        <end position="461"/>
    </location>
</feature>
<dbReference type="GO" id="GO:0030425">
    <property type="term" value="C:dendrite"/>
    <property type="evidence" value="ECO:0007669"/>
    <property type="project" value="TreeGrafter"/>
</dbReference>
<dbReference type="FunFam" id="1.20.1070.10:FF:000523">
    <property type="entry name" value="5-hydroxytryptamine receptor 2B"/>
    <property type="match status" value="1"/>
</dbReference>
<keyword evidence="3" id="KW-1003">Cell membrane</keyword>
<keyword evidence="6" id="KW-0297">G-protein coupled receptor</keyword>
<dbReference type="AlphaFoldDB" id="A0A8S4G5P0"/>
<evidence type="ECO:0000259" key="13">
    <source>
        <dbReference type="PROSITE" id="PS50262"/>
    </source>
</evidence>
<feature type="transmembrane region" description="Helical" evidence="12">
    <location>
        <begin position="215"/>
        <end position="241"/>
    </location>
</feature>
<accession>A0A8S4G5P0</accession>
<reference evidence="14" key="1">
    <citation type="submission" date="2020-11" db="EMBL/GenBank/DDBJ databases">
        <authorList>
            <person name="Whiteford S."/>
        </authorList>
    </citation>
    <scope>NUCLEOTIDE SEQUENCE</scope>
</reference>
<evidence type="ECO:0000256" key="2">
    <source>
        <dbReference type="ARBA" id="ARBA00010663"/>
    </source>
</evidence>
<evidence type="ECO:0000256" key="3">
    <source>
        <dbReference type="ARBA" id="ARBA00022475"/>
    </source>
</evidence>
<comment type="similarity">
    <text evidence="2">Belongs to the G-protein coupled receptor 1 family.</text>
</comment>
<dbReference type="GO" id="GO:0045202">
    <property type="term" value="C:synapse"/>
    <property type="evidence" value="ECO:0007669"/>
    <property type="project" value="GOC"/>
</dbReference>
<dbReference type="InterPro" id="IPR000276">
    <property type="entry name" value="GPCR_Rhodpsn"/>
</dbReference>
<dbReference type="GO" id="GO:0007210">
    <property type="term" value="P:serotonin receptor signaling pathway"/>
    <property type="evidence" value="ECO:0007669"/>
    <property type="project" value="TreeGrafter"/>
</dbReference>
<protein>
    <submittedName>
        <fullName evidence="14">(diamondback moth) hypothetical protein</fullName>
    </submittedName>
</protein>
<evidence type="ECO:0000256" key="6">
    <source>
        <dbReference type="ARBA" id="ARBA00023040"/>
    </source>
</evidence>